<evidence type="ECO:0000256" key="10">
    <source>
        <dbReference type="ARBA" id="ARBA00023004"/>
    </source>
</evidence>
<dbReference type="PRINTS" id="PR00463">
    <property type="entry name" value="EP450I"/>
</dbReference>
<keyword evidence="6" id="KW-0812">Transmembrane</keyword>
<evidence type="ECO:0000256" key="6">
    <source>
        <dbReference type="ARBA" id="ARBA00022692"/>
    </source>
</evidence>
<keyword evidence="10" id="KW-0408">Iron</keyword>
<reference evidence="13 14" key="1">
    <citation type="submission" date="2024-02" db="EMBL/GenBank/DDBJ databases">
        <title>A draft genome for the cacao thread blight pathogen Marasmius crinis-equi.</title>
        <authorList>
            <person name="Cohen S.P."/>
            <person name="Baruah I.K."/>
            <person name="Amoako-Attah I."/>
            <person name="Bukari Y."/>
            <person name="Meinhardt L.W."/>
            <person name="Bailey B.A."/>
        </authorList>
    </citation>
    <scope>NUCLEOTIDE SEQUENCE [LARGE SCALE GENOMIC DNA]</scope>
    <source>
        <strain evidence="13 14">GH-76</strain>
    </source>
</reference>
<accession>A0ABR3EVX5</accession>
<dbReference type="InterPro" id="IPR001128">
    <property type="entry name" value="Cyt_P450"/>
</dbReference>
<organism evidence="13 14">
    <name type="scientific">Marasmius crinis-equi</name>
    <dbReference type="NCBI Taxonomy" id="585013"/>
    <lineage>
        <taxon>Eukaryota</taxon>
        <taxon>Fungi</taxon>
        <taxon>Dikarya</taxon>
        <taxon>Basidiomycota</taxon>
        <taxon>Agaricomycotina</taxon>
        <taxon>Agaricomycetes</taxon>
        <taxon>Agaricomycetidae</taxon>
        <taxon>Agaricales</taxon>
        <taxon>Marasmiineae</taxon>
        <taxon>Marasmiaceae</taxon>
        <taxon>Marasmius</taxon>
    </lineage>
</organism>
<name>A0ABR3EVX5_9AGAR</name>
<keyword evidence="12" id="KW-0472">Membrane</keyword>
<dbReference type="SUPFAM" id="SSF48264">
    <property type="entry name" value="Cytochrome P450"/>
    <property type="match status" value="1"/>
</dbReference>
<dbReference type="PANTHER" id="PTHR24305">
    <property type="entry name" value="CYTOCHROME P450"/>
    <property type="match status" value="1"/>
</dbReference>
<dbReference type="Pfam" id="PF00067">
    <property type="entry name" value="p450"/>
    <property type="match status" value="1"/>
</dbReference>
<keyword evidence="9" id="KW-0560">Oxidoreductase</keyword>
<dbReference type="InterPro" id="IPR050121">
    <property type="entry name" value="Cytochrome_P450_monoxygenase"/>
</dbReference>
<keyword evidence="7" id="KW-0479">Metal-binding</keyword>
<evidence type="ECO:0008006" key="15">
    <source>
        <dbReference type="Google" id="ProtNLM"/>
    </source>
</evidence>
<comment type="subcellular location">
    <subcellularLocation>
        <location evidence="2">Membrane</location>
    </subcellularLocation>
</comment>
<evidence type="ECO:0000256" key="11">
    <source>
        <dbReference type="ARBA" id="ARBA00023033"/>
    </source>
</evidence>
<evidence type="ECO:0000256" key="2">
    <source>
        <dbReference type="ARBA" id="ARBA00004370"/>
    </source>
</evidence>
<evidence type="ECO:0000256" key="3">
    <source>
        <dbReference type="ARBA" id="ARBA00004721"/>
    </source>
</evidence>
<dbReference type="PRINTS" id="PR00385">
    <property type="entry name" value="P450"/>
</dbReference>
<comment type="cofactor">
    <cofactor evidence="1">
        <name>heme</name>
        <dbReference type="ChEBI" id="CHEBI:30413"/>
    </cofactor>
</comment>
<dbReference type="Proteomes" id="UP001465976">
    <property type="component" value="Unassembled WGS sequence"/>
</dbReference>
<evidence type="ECO:0000256" key="8">
    <source>
        <dbReference type="ARBA" id="ARBA00022989"/>
    </source>
</evidence>
<dbReference type="PANTHER" id="PTHR24305:SF166">
    <property type="entry name" value="CYTOCHROME P450 12A4, MITOCHONDRIAL-RELATED"/>
    <property type="match status" value="1"/>
</dbReference>
<comment type="similarity">
    <text evidence="4">Belongs to the cytochrome P450 family.</text>
</comment>
<keyword evidence="5" id="KW-0349">Heme</keyword>
<keyword evidence="8" id="KW-1133">Transmembrane helix</keyword>
<comment type="pathway">
    <text evidence="3">Secondary metabolite biosynthesis; terpenoid biosynthesis.</text>
</comment>
<dbReference type="EMBL" id="JBAHYK010001687">
    <property type="protein sequence ID" value="KAL0567061.1"/>
    <property type="molecule type" value="Genomic_DNA"/>
</dbReference>
<dbReference type="Gene3D" id="1.10.630.10">
    <property type="entry name" value="Cytochrome P450"/>
    <property type="match status" value="1"/>
</dbReference>
<evidence type="ECO:0000256" key="9">
    <source>
        <dbReference type="ARBA" id="ARBA00023002"/>
    </source>
</evidence>
<evidence type="ECO:0000256" key="12">
    <source>
        <dbReference type="ARBA" id="ARBA00023136"/>
    </source>
</evidence>
<gene>
    <name evidence="13" type="ORF">V5O48_014934</name>
</gene>
<evidence type="ECO:0000313" key="13">
    <source>
        <dbReference type="EMBL" id="KAL0567061.1"/>
    </source>
</evidence>
<sequence length="524" mass="58025">MVLSVVDFGVVSACVALYFIVKYVQYSREPIKKLQSAPGGDAHWLWGHEFSIWKAQANKKYLEWTSSLGPVYRIKAPFFQRDVLVAGDNASSSHVLQYAYKYEKAPAFLPITVKLIGRGVVWAHGEQHRHQRRLITPAFTVAAVRGMQDDVLECAEKLVSGIKKQIHARSDAPLTTNIEPLIATATLDIVGRIAFGHDFGNGDSSDAKAISDAWHKDVVMGRTMAGFLAPVVIGAFPLVNHLPIPVLQEDGVSKKIALRIASEMLREQRAREKVDGEGRDMLSILVRDQLQRKGEDSLEDWELLENISTFIMVGHETTSCSVIFTLLELARHPEAQWKLRQELQDLAEFTPENICNLPYLDAVTKEGLRMHAASPRTDRIALVDDIIPLSRPIKTSSGETVTSLPIKAGQVIQIPTGVINMNPDVWGRDAAEFRPERFLAPGGLPSADELPRGPYGNLGTFVEGPRVCIGWRLAIMEFKVLLAHLVRDLVFEDTGKPIEEYIAGTLQAFCEGEAANLPLKISLA</sequence>
<proteinExistence type="inferred from homology"/>
<evidence type="ECO:0000256" key="1">
    <source>
        <dbReference type="ARBA" id="ARBA00001971"/>
    </source>
</evidence>
<keyword evidence="11" id="KW-0503">Monooxygenase</keyword>
<evidence type="ECO:0000256" key="5">
    <source>
        <dbReference type="ARBA" id="ARBA00022617"/>
    </source>
</evidence>
<evidence type="ECO:0000313" key="14">
    <source>
        <dbReference type="Proteomes" id="UP001465976"/>
    </source>
</evidence>
<protein>
    <recommendedName>
        <fullName evidence="15">Cytochrome P450</fullName>
    </recommendedName>
</protein>
<evidence type="ECO:0000256" key="7">
    <source>
        <dbReference type="ARBA" id="ARBA00022723"/>
    </source>
</evidence>
<keyword evidence="14" id="KW-1185">Reference proteome</keyword>
<comment type="caution">
    <text evidence="13">The sequence shown here is derived from an EMBL/GenBank/DDBJ whole genome shotgun (WGS) entry which is preliminary data.</text>
</comment>
<dbReference type="InterPro" id="IPR002401">
    <property type="entry name" value="Cyt_P450_E_grp-I"/>
</dbReference>
<dbReference type="InterPro" id="IPR036396">
    <property type="entry name" value="Cyt_P450_sf"/>
</dbReference>
<evidence type="ECO:0000256" key="4">
    <source>
        <dbReference type="ARBA" id="ARBA00010617"/>
    </source>
</evidence>